<sequence length="100" mass="11414">MSTVIIVLLVGIILALLFSFQNQSLVTIYFLNWSFEEKISTVLFLTFAAGVILAFISTLPTIIKDKRTISKLNKRIKELEKNISLNKETLPEQDNRVNNK</sequence>
<evidence type="ECO:0000256" key="2">
    <source>
        <dbReference type="ARBA" id="ARBA00022692"/>
    </source>
</evidence>
<dbReference type="PANTHER" id="PTHR41335:SF1">
    <property type="entry name" value="MEMBRANE PROTEIN"/>
    <property type="match status" value="1"/>
</dbReference>
<dbReference type="AlphaFoldDB" id="A0A7C2H633"/>
<evidence type="ECO:0000256" key="1">
    <source>
        <dbReference type="ARBA" id="ARBA00022475"/>
    </source>
</evidence>
<dbReference type="OMA" id="PEQDNRV"/>
<protein>
    <submittedName>
        <fullName evidence="8">LapA family protein</fullName>
    </submittedName>
</protein>
<evidence type="ECO:0000313" key="8">
    <source>
        <dbReference type="EMBL" id="HGK24007.1"/>
    </source>
</evidence>
<keyword evidence="3 6" id="KW-1133">Transmembrane helix</keyword>
<keyword evidence="4 6" id="KW-0472">Membrane</keyword>
<keyword evidence="5" id="KW-0175">Coiled coil</keyword>
<reference evidence="8" key="1">
    <citation type="journal article" date="2020" name="mSystems">
        <title>Genome- and Community-Level Interaction Insights into Carbon Utilization and Element Cycling Functions of Hydrothermarchaeota in Hydrothermal Sediment.</title>
        <authorList>
            <person name="Zhou Z."/>
            <person name="Liu Y."/>
            <person name="Xu W."/>
            <person name="Pan J."/>
            <person name="Luo Z.H."/>
            <person name="Li M."/>
        </authorList>
    </citation>
    <scope>NUCLEOTIDE SEQUENCE [LARGE SCALE GENOMIC DNA]</scope>
    <source>
        <strain evidence="8">SpSt-70</strain>
    </source>
</reference>
<feature type="transmembrane region" description="Helical" evidence="6">
    <location>
        <begin position="43"/>
        <end position="63"/>
    </location>
</feature>
<organism evidence="8">
    <name type="scientific">Dictyoglomus thermophilum</name>
    <dbReference type="NCBI Taxonomy" id="14"/>
    <lineage>
        <taxon>Bacteria</taxon>
        <taxon>Pseudomonadati</taxon>
        <taxon>Dictyoglomota</taxon>
        <taxon>Dictyoglomia</taxon>
        <taxon>Dictyoglomales</taxon>
        <taxon>Dictyoglomaceae</taxon>
        <taxon>Dictyoglomus</taxon>
    </lineage>
</organism>
<feature type="coiled-coil region" evidence="5">
    <location>
        <begin position="62"/>
        <end position="89"/>
    </location>
</feature>
<evidence type="ECO:0000256" key="6">
    <source>
        <dbReference type="SAM" id="Phobius"/>
    </source>
</evidence>
<comment type="caution">
    <text evidence="8">The sequence shown here is derived from an EMBL/GenBank/DDBJ whole genome shotgun (WGS) entry which is preliminary data.</text>
</comment>
<keyword evidence="1" id="KW-1003">Cell membrane</keyword>
<dbReference type="EMBL" id="DTDV01000017">
    <property type="protein sequence ID" value="HGK24007.1"/>
    <property type="molecule type" value="Genomic_DNA"/>
</dbReference>
<dbReference type="Pfam" id="PF06305">
    <property type="entry name" value="LapA_dom"/>
    <property type="match status" value="1"/>
</dbReference>
<dbReference type="RefSeq" id="WP_012547945.1">
    <property type="nucleotide sequence ID" value="NZ_VTFL01000002.1"/>
</dbReference>
<evidence type="ECO:0000256" key="5">
    <source>
        <dbReference type="SAM" id="Coils"/>
    </source>
</evidence>
<proteinExistence type="predicted"/>
<evidence type="ECO:0000259" key="7">
    <source>
        <dbReference type="Pfam" id="PF06305"/>
    </source>
</evidence>
<feature type="domain" description="Lipopolysaccharide assembly protein A" evidence="7">
    <location>
        <begin position="21"/>
        <end position="83"/>
    </location>
</feature>
<name>A0A7C2H633_DICTH</name>
<accession>A0A7C2H633</accession>
<dbReference type="PANTHER" id="PTHR41335">
    <property type="entry name" value="MEMBRANE PROTEIN-RELATED"/>
    <property type="match status" value="1"/>
</dbReference>
<dbReference type="GO" id="GO:0005886">
    <property type="term" value="C:plasma membrane"/>
    <property type="evidence" value="ECO:0007669"/>
    <property type="project" value="InterPro"/>
</dbReference>
<evidence type="ECO:0000256" key="4">
    <source>
        <dbReference type="ARBA" id="ARBA00023136"/>
    </source>
</evidence>
<gene>
    <name evidence="8" type="ORF">ENU78_06205</name>
</gene>
<keyword evidence="2 6" id="KW-0812">Transmembrane</keyword>
<evidence type="ECO:0000256" key="3">
    <source>
        <dbReference type="ARBA" id="ARBA00022989"/>
    </source>
</evidence>
<dbReference type="InterPro" id="IPR010445">
    <property type="entry name" value="LapA_dom"/>
</dbReference>